<organism evidence="9">
    <name type="scientific">Aphanomyces astaci</name>
    <name type="common">Crayfish plague agent</name>
    <dbReference type="NCBI Taxonomy" id="112090"/>
    <lineage>
        <taxon>Eukaryota</taxon>
        <taxon>Sar</taxon>
        <taxon>Stramenopiles</taxon>
        <taxon>Oomycota</taxon>
        <taxon>Saprolegniomycetes</taxon>
        <taxon>Saprolegniales</taxon>
        <taxon>Verrucalvaceae</taxon>
        <taxon>Aphanomyces</taxon>
    </lineage>
</organism>
<feature type="region of interest" description="Disordered" evidence="6">
    <location>
        <begin position="1"/>
        <end position="43"/>
    </location>
</feature>
<dbReference type="Pfam" id="PF20519">
    <property type="entry name" value="Polycystin_dom"/>
    <property type="match status" value="1"/>
</dbReference>
<dbReference type="VEuPathDB" id="FungiDB:H257_18021"/>
<dbReference type="Gene3D" id="1.25.10.10">
    <property type="entry name" value="Leucine-rich Repeat Variant"/>
    <property type="match status" value="1"/>
</dbReference>
<feature type="compositionally biased region" description="Basic and acidic residues" evidence="6">
    <location>
        <begin position="21"/>
        <end position="41"/>
    </location>
</feature>
<feature type="region of interest" description="Disordered" evidence="6">
    <location>
        <begin position="955"/>
        <end position="980"/>
    </location>
</feature>
<feature type="transmembrane region" description="Helical" evidence="7">
    <location>
        <begin position="653"/>
        <end position="673"/>
    </location>
</feature>
<dbReference type="EMBL" id="KI913244">
    <property type="protein sequence ID" value="ETV65196.1"/>
    <property type="molecule type" value="Genomic_DNA"/>
</dbReference>
<dbReference type="InterPro" id="IPR011989">
    <property type="entry name" value="ARM-like"/>
</dbReference>
<comment type="similarity">
    <text evidence="2">Belongs to the polycystin family.</text>
</comment>
<evidence type="ECO:0000256" key="6">
    <source>
        <dbReference type="SAM" id="MobiDB-lite"/>
    </source>
</evidence>
<dbReference type="PANTHER" id="PTHR10877">
    <property type="entry name" value="POLYCYSTIN FAMILY MEMBER"/>
    <property type="match status" value="1"/>
</dbReference>
<name>W4FEF4_APHAT</name>
<feature type="compositionally biased region" description="Polar residues" evidence="6">
    <location>
        <begin position="955"/>
        <end position="967"/>
    </location>
</feature>
<dbReference type="PANTHER" id="PTHR10877:SF183">
    <property type="entry name" value="AT14535P-RELATED"/>
    <property type="match status" value="1"/>
</dbReference>
<evidence type="ECO:0000256" key="2">
    <source>
        <dbReference type="ARBA" id="ARBA00007200"/>
    </source>
</evidence>
<keyword evidence="4 7" id="KW-1133">Transmembrane helix</keyword>
<feature type="transmembrane region" description="Helical" evidence="7">
    <location>
        <begin position="592"/>
        <end position="614"/>
    </location>
</feature>
<evidence type="ECO:0000259" key="8">
    <source>
        <dbReference type="Pfam" id="PF20519"/>
    </source>
</evidence>
<comment type="subcellular location">
    <subcellularLocation>
        <location evidence="1">Membrane</location>
        <topology evidence="1">Multi-pass membrane protein</topology>
    </subcellularLocation>
</comment>
<dbReference type="STRING" id="112090.W4FEF4"/>
<proteinExistence type="inferred from homology"/>
<feature type="transmembrane region" description="Helical" evidence="7">
    <location>
        <begin position="685"/>
        <end position="701"/>
    </location>
</feature>
<dbReference type="InterPro" id="IPR016024">
    <property type="entry name" value="ARM-type_fold"/>
</dbReference>
<evidence type="ECO:0000256" key="1">
    <source>
        <dbReference type="ARBA" id="ARBA00004141"/>
    </source>
</evidence>
<dbReference type="AlphaFoldDB" id="W4FEF4"/>
<evidence type="ECO:0000256" key="7">
    <source>
        <dbReference type="SAM" id="Phobius"/>
    </source>
</evidence>
<dbReference type="GeneID" id="20820017"/>
<accession>W4FEF4</accession>
<dbReference type="SUPFAM" id="SSF48371">
    <property type="entry name" value="ARM repeat"/>
    <property type="match status" value="1"/>
</dbReference>
<dbReference type="OrthoDB" id="444119at2759"/>
<dbReference type="InterPro" id="IPR046791">
    <property type="entry name" value="Polycystin_dom"/>
</dbReference>
<dbReference type="RefSeq" id="XP_009845320.1">
    <property type="nucleotide sequence ID" value="XM_009847018.1"/>
</dbReference>
<keyword evidence="5 7" id="KW-0472">Membrane</keyword>
<feature type="transmembrane region" description="Helical" evidence="7">
    <location>
        <begin position="721"/>
        <end position="741"/>
    </location>
</feature>
<dbReference type="GO" id="GO:0016020">
    <property type="term" value="C:membrane"/>
    <property type="evidence" value="ECO:0007669"/>
    <property type="project" value="UniProtKB-SubCell"/>
</dbReference>
<reference evidence="9" key="1">
    <citation type="submission" date="2013-12" db="EMBL/GenBank/DDBJ databases">
        <title>The Genome Sequence of Aphanomyces astaci APO3.</title>
        <authorList>
            <consortium name="The Broad Institute Genomics Platform"/>
            <person name="Russ C."/>
            <person name="Tyler B."/>
            <person name="van West P."/>
            <person name="Dieguez-Uribeondo J."/>
            <person name="Young S.K."/>
            <person name="Zeng Q."/>
            <person name="Gargeya S."/>
            <person name="Fitzgerald M."/>
            <person name="Abouelleil A."/>
            <person name="Alvarado L."/>
            <person name="Chapman S.B."/>
            <person name="Gainer-Dewar J."/>
            <person name="Goldberg J."/>
            <person name="Griggs A."/>
            <person name="Gujja S."/>
            <person name="Hansen M."/>
            <person name="Howarth C."/>
            <person name="Imamovic A."/>
            <person name="Ireland A."/>
            <person name="Larimer J."/>
            <person name="McCowan C."/>
            <person name="Murphy C."/>
            <person name="Pearson M."/>
            <person name="Poon T.W."/>
            <person name="Priest M."/>
            <person name="Roberts A."/>
            <person name="Saif S."/>
            <person name="Shea T."/>
            <person name="Sykes S."/>
            <person name="Wortman J."/>
            <person name="Nusbaum C."/>
            <person name="Birren B."/>
        </authorList>
    </citation>
    <scope>NUCLEOTIDE SEQUENCE [LARGE SCALE GENOMIC DNA]</scope>
    <source>
        <strain evidence="9">APO3</strain>
    </source>
</reference>
<keyword evidence="3 7" id="KW-0812">Transmembrane</keyword>
<sequence>MKRLSKAVQDRVGRKGPPLLQDEHVPTSNDKSAHSSVHDLEQGSPRRHLSITCGVLVELQLVQVLKQNGVGEICRTIKAEIDTIWAVQSAFKTLASVGHFYFSCGETVFSVNPADGFYDSDGLLLALFALKKFPHHREVLFPILDTISIYAKLDVERALTFCAIDGGVDLIMNCVRNHYDKPNLICMAHDALGSLILNDDIRQHIASTGLMHELVTLLDRFKSNVDVSRALLYPLSHLVVLREMAHTFVDLNGIPTALHCLKQHKHDQQAAWYALALLNALTTSDSYHIQLIGTVFSHKGVPLIARAIAMHVQVEEIALEGFQLLERIATVSQFFAVINRNHVLELAYHALSLYKGPQYTHTRLEIKKRVLTFQTCAIQDGHAYAMQERLTKGDCILYSIFVALTAVAAALSPYDHCTHHMTQALTASLRLPDTFPDTAHVWMYLESAFVSSLFRPVTPDSMATPAMMDGSNVLLGNVLLHQRRLSVVDLTEDKTTSDIFGVYMEERGYQATLPPVQAAPGLCHSAKCVLAQLRHSKWLDLYTRSVVIEWNVYNAALDIHIAMTLSLDFAVGAAIQTDLRATPAYFNVYRGVFLTSALFYVDMGLVFFTLYSVWRAGGKLHRYRQYYFFVGAHVMDGLIVVLWLGIWCTRLHYVTTASYSLMVQLAGPTYVSLRDVTSLAQQDRVLFAFVSLVMWLNWTRYLSSHHLRYLLCVLEATWGYIVGYILLIVVLVMGVTQYLMLAFPWSTQSTFFDHFTKAVNAMSTHGMPRPAESTWSGYVLFLGFNVLLPLYLFFALAPMLRLGFNLCHREPRPKRAPAKLPSSLKGHKKPHHPNMKIVFETAKLALKGMLEDRQSTIRKHSFSPWEKSDASLLDDITEANYVSPSAPSILQELQRGVVHLAVEEQHLDMLATTLFNRLQQLHLLLCSNFSRSIKTPLPTPVSLDKSRRMSNLSYVQRRGQSSCTSDGNDGGLDDVPNVET</sequence>
<evidence type="ECO:0000313" key="9">
    <source>
        <dbReference type="EMBL" id="ETV65196.1"/>
    </source>
</evidence>
<gene>
    <name evidence="9" type="ORF">H257_18021</name>
</gene>
<evidence type="ECO:0000256" key="3">
    <source>
        <dbReference type="ARBA" id="ARBA00022692"/>
    </source>
</evidence>
<feature type="transmembrane region" description="Helical" evidence="7">
    <location>
        <begin position="777"/>
        <end position="800"/>
    </location>
</feature>
<protein>
    <recommendedName>
        <fullName evidence="8">Polycystin domain-containing protein</fullName>
    </recommendedName>
</protein>
<evidence type="ECO:0000256" key="5">
    <source>
        <dbReference type="ARBA" id="ARBA00023136"/>
    </source>
</evidence>
<feature type="transmembrane region" description="Helical" evidence="7">
    <location>
        <begin position="626"/>
        <end position="647"/>
    </location>
</feature>
<evidence type="ECO:0000256" key="4">
    <source>
        <dbReference type="ARBA" id="ARBA00022989"/>
    </source>
</evidence>
<feature type="domain" description="Polycystin" evidence="8">
    <location>
        <begin position="524"/>
        <end position="572"/>
    </location>
</feature>
<dbReference type="InterPro" id="IPR051223">
    <property type="entry name" value="Polycystin"/>
</dbReference>